<dbReference type="Gene3D" id="1.25.40.10">
    <property type="entry name" value="Tetratricopeptide repeat domain"/>
    <property type="match status" value="1"/>
</dbReference>
<dbReference type="Proteomes" id="UP001322138">
    <property type="component" value="Unassembled WGS sequence"/>
</dbReference>
<dbReference type="PRINTS" id="PR00448">
    <property type="entry name" value="NSFATTACHMNT"/>
</dbReference>
<accession>A0ABR0FNF5</accession>
<keyword evidence="7" id="KW-1185">Reference proteome</keyword>
<keyword evidence="2 5" id="KW-0813">Transport</keyword>
<evidence type="ECO:0000256" key="3">
    <source>
        <dbReference type="ARBA" id="ARBA00022927"/>
    </source>
</evidence>
<dbReference type="RefSeq" id="XP_062733600.1">
    <property type="nucleotide sequence ID" value="XM_062877793.1"/>
</dbReference>
<keyword evidence="5" id="KW-0931">ER-Golgi transport</keyword>
<dbReference type="GeneID" id="87897275"/>
<dbReference type="PANTHER" id="PTHR13768:SF8">
    <property type="entry name" value="ALPHA-SOLUBLE NSF ATTACHMENT PROTEIN"/>
    <property type="match status" value="1"/>
</dbReference>
<organism evidence="6 7">
    <name type="scientific">Podospora bellae-mahoneyi</name>
    <dbReference type="NCBI Taxonomy" id="2093777"/>
    <lineage>
        <taxon>Eukaryota</taxon>
        <taxon>Fungi</taxon>
        <taxon>Dikarya</taxon>
        <taxon>Ascomycota</taxon>
        <taxon>Pezizomycotina</taxon>
        <taxon>Sordariomycetes</taxon>
        <taxon>Sordariomycetidae</taxon>
        <taxon>Sordariales</taxon>
        <taxon>Podosporaceae</taxon>
        <taxon>Podospora</taxon>
    </lineage>
</organism>
<evidence type="ECO:0000256" key="1">
    <source>
        <dbReference type="ARBA" id="ARBA00010050"/>
    </source>
</evidence>
<evidence type="ECO:0000256" key="2">
    <source>
        <dbReference type="ARBA" id="ARBA00022448"/>
    </source>
</evidence>
<comment type="function">
    <text evidence="5">Required for vesicular transport between the endoplasmic reticulum and the Golgi apparatus.</text>
</comment>
<dbReference type="PANTHER" id="PTHR13768">
    <property type="entry name" value="SOLUBLE NSF ATTACHMENT PROTEIN SNAP"/>
    <property type="match status" value="1"/>
</dbReference>
<evidence type="ECO:0000313" key="6">
    <source>
        <dbReference type="EMBL" id="KAK4644624.1"/>
    </source>
</evidence>
<dbReference type="Pfam" id="PF14938">
    <property type="entry name" value="SNAP"/>
    <property type="match status" value="1"/>
</dbReference>
<dbReference type="EMBL" id="JAFFGZ010000005">
    <property type="protein sequence ID" value="KAK4644624.1"/>
    <property type="molecule type" value="Genomic_DNA"/>
</dbReference>
<keyword evidence="4" id="KW-0802">TPR repeat</keyword>
<dbReference type="SUPFAM" id="SSF48452">
    <property type="entry name" value="TPR-like"/>
    <property type="match status" value="1"/>
</dbReference>
<evidence type="ECO:0000256" key="4">
    <source>
        <dbReference type="PROSITE-ProRule" id="PRU00339"/>
    </source>
</evidence>
<protein>
    <submittedName>
        <fullName evidence="6">Vesicular-fusion protein S17</fullName>
    </submittedName>
</protein>
<evidence type="ECO:0000256" key="5">
    <source>
        <dbReference type="RuleBase" id="RU367013"/>
    </source>
</evidence>
<keyword evidence="3 5" id="KW-0653">Protein transport</keyword>
<comment type="subcellular location">
    <subcellularLocation>
        <location evidence="5">Membrane</location>
        <topology evidence="5">Peripheral membrane protein</topology>
    </subcellularLocation>
</comment>
<comment type="caution">
    <text evidence="6">The sequence shown here is derived from an EMBL/GenBank/DDBJ whole genome shotgun (WGS) entry which is preliminary data.</text>
</comment>
<name>A0ABR0FNF5_9PEZI</name>
<feature type="repeat" description="TPR" evidence="4">
    <location>
        <begin position="56"/>
        <end position="89"/>
    </location>
</feature>
<proteinExistence type="inferred from homology"/>
<dbReference type="CDD" id="cd15832">
    <property type="entry name" value="SNAP"/>
    <property type="match status" value="1"/>
</dbReference>
<evidence type="ECO:0000313" key="7">
    <source>
        <dbReference type="Proteomes" id="UP001322138"/>
    </source>
</evidence>
<keyword evidence="5" id="KW-0472">Membrane</keyword>
<dbReference type="PROSITE" id="PS50005">
    <property type="entry name" value="TPR"/>
    <property type="match status" value="1"/>
</dbReference>
<dbReference type="InterPro" id="IPR019734">
    <property type="entry name" value="TPR_rpt"/>
</dbReference>
<reference evidence="6 7" key="1">
    <citation type="journal article" date="2023" name="bioRxiv">
        <title>High-quality genome assemblies of four members of thePodospora anserinaspecies complex.</title>
        <authorList>
            <person name="Ament-Velasquez S.L."/>
            <person name="Vogan A.A."/>
            <person name="Wallerman O."/>
            <person name="Hartmann F."/>
            <person name="Gautier V."/>
            <person name="Silar P."/>
            <person name="Giraud T."/>
            <person name="Johannesson H."/>
        </authorList>
    </citation>
    <scope>NUCLEOTIDE SEQUENCE [LARGE SCALE GENOMIC DNA]</scope>
    <source>
        <strain evidence="6 7">CBS 112042</strain>
    </source>
</reference>
<sequence>MALDPRALEEKLDTLGIREGAADMDYTKQAKKTLAGASGGFSFFSGSKEDKLQNAAELFVQAGNAYKMEGKNKEAGTAFEQAAKIHRDRLNEPDDAANIMVDAFKVYRKDNPEDAVRCLGVAIDRYTQKGNFRRAASHKENEGEVLEEELGDRRRAMESYEKAAQWYEGDGANALANKLWLKVADIAALEGDYHRAIQNFEKVADSSLDNHLMKYSVKEYFFKAGICILATKDLVSARRNIERYREKDPSFGGQREFKLLSALIEAVEAGNQEVFTDELYAYDQMSRLDKWKTELLVKIKNQIEEADNEFS</sequence>
<comment type="similarity">
    <text evidence="1 5">Belongs to the SNAP family.</text>
</comment>
<gene>
    <name evidence="6" type="primary">SEC17</name>
    <name evidence="6" type="ORF">QC761_306520</name>
</gene>
<dbReference type="InterPro" id="IPR000744">
    <property type="entry name" value="NSF_attach"/>
</dbReference>
<dbReference type="InterPro" id="IPR011990">
    <property type="entry name" value="TPR-like_helical_dom_sf"/>
</dbReference>